<evidence type="ECO:0000313" key="3">
    <source>
        <dbReference type="WBParaSite" id="EVEC_0001208001-mRNA-1"/>
    </source>
</evidence>
<protein>
    <submittedName>
        <fullName evidence="3">Ovule protein</fullName>
    </submittedName>
</protein>
<gene>
    <name evidence="1" type="ORF">EVEC_LOCUS11325</name>
</gene>
<dbReference type="Proteomes" id="UP000274131">
    <property type="component" value="Unassembled WGS sequence"/>
</dbReference>
<dbReference type="AlphaFoldDB" id="A0A0N4VMC9"/>
<reference evidence="1 2" key="2">
    <citation type="submission" date="2018-10" db="EMBL/GenBank/DDBJ databases">
        <authorList>
            <consortium name="Pathogen Informatics"/>
        </authorList>
    </citation>
    <scope>NUCLEOTIDE SEQUENCE [LARGE SCALE GENOMIC DNA]</scope>
</reference>
<dbReference type="EMBL" id="UXUI01011883">
    <property type="protein sequence ID" value="VDD96574.1"/>
    <property type="molecule type" value="Genomic_DNA"/>
</dbReference>
<evidence type="ECO:0000313" key="2">
    <source>
        <dbReference type="Proteomes" id="UP000274131"/>
    </source>
</evidence>
<reference evidence="3" key="1">
    <citation type="submission" date="2017-02" db="UniProtKB">
        <authorList>
            <consortium name="WormBaseParasite"/>
        </authorList>
    </citation>
    <scope>IDENTIFICATION</scope>
</reference>
<keyword evidence="2" id="KW-1185">Reference proteome</keyword>
<organism evidence="3">
    <name type="scientific">Enterobius vermicularis</name>
    <name type="common">Human pinworm</name>
    <dbReference type="NCBI Taxonomy" id="51028"/>
    <lineage>
        <taxon>Eukaryota</taxon>
        <taxon>Metazoa</taxon>
        <taxon>Ecdysozoa</taxon>
        <taxon>Nematoda</taxon>
        <taxon>Chromadorea</taxon>
        <taxon>Rhabditida</taxon>
        <taxon>Spirurina</taxon>
        <taxon>Oxyuridomorpha</taxon>
        <taxon>Oxyuroidea</taxon>
        <taxon>Oxyuridae</taxon>
        <taxon>Enterobius</taxon>
    </lineage>
</organism>
<accession>A0A0N4VMC9</accession>
<proteinExistence type="predicted"/>
<dbReference type="WBParaSite" id="EVEC_0001208001-mRNA-1">
    <property type="protein sequence ID" value="EVEC_0001208001-mRNA-1"/>
    <property type="gene ID" value="EVEC_0001208001"/>
</dbReference>
<name>A0A0N4VMC9_ENTVE</name>
<evidence type="ECO:0000313" key="1">
    <source>
        <dbReference type="EMBL" id="VDD96574.1"/>
    </source>
</evidence>
<sequence length="94" mass="10077">MPSEGNPPPQFPHSSFSSVSIANTMVGVLLLPPAQSPFLSQFGSSSSPDYILSLNQARANQDPMALCIGMLEVRGNSENVKAEEFKRGNSLKLL</sequence>